<gene>
    <name evidence="2" type="ORF">DFJ43DRAFT_1007166</name>
</gene>
<dbReference type="EMBL" id="JANVFO010000083">
    <property type="protein sequence ID" value="KAJ3715637.1"/>
    <property type="molecule type" value="Genomic_DNA"/>
</dbReference>
<evidence type="ECO:0000313" key="3">
    <source>
        <dbReference type="Proteomes" id="UP001176059"/>
    </source>
</evidence>
<evidence type="ECO:0000259" key="1">
    <source>
        <dbReference type="SMART" id="SM00739"/>
    </source>
</evidence>
<dbReference type="InterPro" id="IPR014722">
    <property type="entry name" value="Rib_uL2_dom2"/>
</dbReference>
<protein>
    <recommendedName>
        <fullName evidence="1">KOW domain-containing protein</fullName>
    </recommendedName>
</protein>
<dbReference type="SMART" id="SM00739">
    <property type="entry name" value="KOW"/>
    <property type="match status" value="2"/>
</dbReference>
<reference evidence="2" key="1">
    <citation type="submission" date="2022-08" db="EMBL/GenBank/DDBJ databases">
        <authorList>
            <consortium name="DOE Joint Genome Institute"/>
            <person name="Min B."/>
            <person name="Sierra-Patev S."/>
            <person name="Naranjo-Ortiz M."/>
            <person name="Looney B."/>
            <person name="Konkel Z."/>
            <person name="Slot J.C."/>
            <person name="Sakamoto Y."/>
            <person name="Steenwyk J.L."/>
            <person name="Rokas A."/>
            <person name="Carro J."/>
            <person name="Camarero S."/>
            <person name="Ferreira P."/>
            <person name="Molpeceres G."/>
            <person name="Ruiz-duenas F.J."/>
            <person name="Serrano A."/>
            <person name="Henrissat B."/>
            <person name="Drula E."/>
            <person name="Hughes K.W."/>
            <person name="Mata J.L."/>
            <person name="Ishikawa N.K."/>
            <person name="Vargas-Isla R."/>
            <person name="Ushijima S."/>
            <person name="Smith C.A."/>
            <person name="Ahrendt S."/>
            <person name="Andreopoulos W."/>
            <person name="He G."/>
            <person name="LaButti K."/>
            <person name="Lipzen A."/>
            <person name="Ng V."/>
            <person name="Riley R."/>
            <person name="Sandor L."/>
            <person name="Barry K."/>
            <person name="Martinez A.T."/>
            <person name="Xiao Y."/>
            <person name="Gibbons J.G."/>
            <person name="Terashima K."/>
            <person name="Hibbett D.S."/>
            <person name="Grigoriev I.V."/>
        </authorList>
    </citation>
    <scope>NUCLEOTIDE SEQUENCE</scope>
    <source>
        <strain evidence="2">ET3784</strain>
    </source>
</reference>
<dbReference type="AlphaFoldDB" id="A0AA38MV65"/>
<organism evidence="2 3">
    <name type="scientific">Lentinula guzmanii</name>
    <dbReference type="NCBI Taxonomy" id="2804957"/>
    <lineage>
        <taxon>Eukaryota</taxon>
        <taxon>Fungi</taxon>
        <taxon>Dikarya</taxon>
        <taxon>Basidiomycota</taxon>
        <taxon>Agaricomycotina</taxon>
        <taxon>Agaricomycetes</taxon>
        <taxon>Agaricomycetidae</taxon>
        <taxon>Agaricales</taxon>
        <taxon>Marasmiineae</taxon>
        <taxon>Omphalotaceae</taxon>
        <taxon>Lentinula</taxon>
    </lineage>
</organism>
<proteinExistence type="predicted"/>
<dbReference type="Proteomes" id="UP001176059">
    <property type="component" value="Unassembled WGS sequence"/>
</dbReference>
<dbReference type="Gene3D" id="2.30.30.30">
    <property type="match status" value="1"/>
</dbReference>
<accession>A0AA38MV65</accession>
<comment type="caution">
    <text evidence="2">The sequence shown here is derived from an EMBL/GenBank/DDBJ whole genome shotgun (WGS) entry which is preliminary data.</text>
</comment>
<feature type="domain" description="KOW" evidence="1">
    <location>
        <begin position="127"/>
        <end position="154"/>
    </location>
</feature>
<name>A0AA38MV65_9AGAR</name>
<reference evidence="2" key="2">
    <citation type="journal article" date="2023" name="Proc. Natl. Acad. Sci. U.S.A.">
        <title>A global phylogenomic analysis of the shiitake genus Lentinula.</title>
        <authorList>
            <person name="Sierra-Patev S."/>
            <person name="Min B."/>
            <person name="Naranjo-Ortiz M."/>
            <person name="Looney B."/>
            <person name="Konkel Z."/>
            <person name="Slot J.C."/>
            <person name="Sakamoto Y."/>
            <person name="Steenwyk J.L."/>
            <person name="Rokas A."/>
            <person name="Carro J."/>
            <person name="Camarero S."/>
            <person name="Ferreira P."/>
            <person name="Molpeceres G."/>
            <person name="Ruiz-Duenas F.J."/>
            <person name="Serrano A."/>
            <person name="Henrissat B."/>
            <person name="Drula E."/>
            <person name="Hughes K.W."/>
            <person name="Mata J.L."/>
            <person name="Ishikawa N.K."/>
            <person name="Vargas-Isla R."/>
            <person name="Ushijima S."/>
            <person name="Smith C.A."/>
            <person name="Donoghue J."/>
            <person name="Ahrendt S."/>
            <person name="Andreopoulos W."/>
            <person name="He G."/>
            <person name="LaButti K."/>
            <person name="Lipzen A."/>
            <person name="Ng V."/>
            <person name="Riley R."/>
            <person name="Sandor L."/>
            <person name="Barry K."/>
            <person name="Martinez A.T."/>
            <person name="Xiao Y."/>
            <person name="Gibbons J.G."/>
            <person name="Terashima K."/>
            <person name="Grigoriev I.V."/>
            <person name="Hibbett D."/>
        </authorList>
    </citation>
    <scope>NUCLEOTIDE SEQUENCE</scope>
    <source>
        <strain evidence="2">ET3784</strain>
    </source>
</reference>
<dbReference type="InterPro" id="IPR005824">
    <property type="entry name" value="KOW"/>
</dbReference>
<evidence type="ECO:0000313" key="2">
    <source>
        <dbReference type="EMBL" id="KAJ3715637.1"/>
    </source>
</evidence>
<keyword evidence="3" id="KW-1185">Reference proteome</keyword>
<sequence>MPPPPPQLFKPGTSESPYSHLTFEDGLIIKTFHSTNIVSALVIPSELISPFHESQHPLVRHATMPIPMRWQFNIGEVVWVSDSTDPGLTLGKIHAMDTTCVLQQIQFEVDTDGYGIRSYLPFDLLKVVQPGDYVSIVVGEQVGKTGFVVSRNETLLTIAPGCFAVDPDIWAHVNSVKVMSSPIEVPWVGLKVSIVAGHFKGLQAMVRDVNRYQLDPRRPFK</sequence>
<feature type="domain" description="KOW" evidence="1">
    <location>
        <begin position="185"/>
        <end position="212"/>
    </location>
</feature>